<keyword evidence="1" id="KW-0472">Membrane</keyword>
<evidence type="ECO:0000256" key="1">
    <source>
        <dbReference type="SAM" id="Phobius"/>
    </source>
</evidence>
<keyword evidence="1" id="KW-0812">Transmembrane</keyword>
<evidence type="ECO:0000313" key="2">
    <source>
        <dbReference type="EMBL" id="MXU91048.1"/>
    </source>
</evidence>
<keyword evidence="1" id="KW-1133">Transmembrane helix</keyword>
<sequence length="119" mass="13320">MWSCVIFKGCLLLVVLFSVTASFFALGNGRVGRSSGVVAPGSLVGTVYFQKLFKLLIPFQIFQEGFCKVLLLGFLGLWRLWLLLFRMHLLVSRTVLGVLAPSTRFLRITECLADVHLQL</sequence>
<feature type="transmembrane region" description="Helical" evidence="1">
    <location>
        <begin position="69"/>
        <end position="89"/>
    </location>
</feature>
<reference evidence="2" key="1">
    <citation type="submission" date="2019-12" db="EMBL/GenBank/DDBJ databases">
        <title>An insight into the sialome of adult female Ixodes ricinus ticks feeding for 6 days.</title>
        <authorList>
            <person name="Perner J."/>
            <person name="Ribeiro J.M.C."/>
        </authorList>
    </citation>
    <scope>NUCLEOTIDE SEQUENCE</scope>
    <source>
        <strain evidence="2">Semi-engorged</strain>
        <tissue evidence="2">Salivary glands</tissue>
    </source>
</reference>
<proteinExistence type="predicted"/>
<dbReference type="EMBL" id="GIFC01008965">
    <property type="protein sequence ID" value="MXU91048.1"/>
    <property type="molecule type" value="Transcribed_RNA"/>
</dbReference>
<organism evidence="2">
    <name type="scientific">Ixodes ricinus</name>
    <name type="common">Common tick</name>
    <name type="synonym">Acarus ricinus</name>
    <dbReference type="NCBI Taxonomy" id="34613"/>
    <lineage>
        <taxon>Eukaryota</taxon>
        <taxon>Metazoa</taxon>
        <taxon>Ecdysozoa</taxon>
        <taxon>Arthropoda</taxon>
        <taxon>Chelicerata</taxon>
        <taxon>Arachnida</taxon>
        <taxon>Acari</taxon>
        <taxon>Parasitiformes</taxon>
        <taxon>Ixodida</taxon>
        <taxon>Ixodoidea</taxon>
        <taxon>Ixodidae</taxon>
        <taxon>Ixodinae</taxon>
        <taxon>Ixodes</taxon>
    </lineage>
</organism>
<dbReference type="AlphaFoldDB" id="A0A6B0UNS4"/>
<accession>A0A6B0UNS4</accession>
<protein>
    <submittedName>
        <fullName evidence="2">Uncharacterized protein</fullName>
    </submittedName>
</protein>
<name>A0A6B0UNS4_IXORI</name>